<name>A0A7I8LD70_SPIIN</name>
<organism evidence="1 2">
    <name type="scientific">Spirodela intermedia</name>
    <name type="common">Intermediate duckweed</name>
    <dbReference type="NCBI Taxonomy" id="51605"/>
    <lineage>
        <taxon>Eukaryota</taxon>
        <taxon>Viridiplantae</taxon>
        <taxon>Streptophyta</taxon>
        <taxon>Embryophyta</taxon>
        <taxon>Tracheophyta</taxon>
        <taxon>Spermatophyta</taxon>
        <taxon>Magnoliopsida</taxon>
        <taxon>Liliopsida</taxon>
        <taxon>Araceae</taxon>
        <taxon>Lemnoideae</taxon>
        <taxon>Spirodela</taxon>
    </lineage>
</organism>
<reference evidence="1" key="1">
    <citation type="submission" date="2020-02" db="EMBL/GenBank/DDBJ databases">
        <authorList>
            <person name="Scholz U."/>
            <person name="Mascher M."/>
            <person name="Fiebig A."/>
        </authorList>
    </citation>
    <scope>NUCLEOTIDE SEQUENCE</scope>
</reference>
<proteinExistence type="predicted"/>
<keyword evidence="2" id="KW-1185">Reference proteome</keyword>
<evidence type="ECO:0000313" key="1">
    <source>
        <dbReference type="EMBL" id="CAA7407254.1"/>
    </source>
</evidence>
<dbReference type="Proteomes" id="UP000663760">
    <property type="component" value="Chromosome 13"/>
</dbReference>
<accession>A0A7I8LD70</accession>
<evidence type="ECO:0000313" key="2">
    <source>
        <dbReference type="Proteomes" id="UP000663760"/>
    </source>
</evidence>
<protein>
    <submittedName>
        <fullName evidence="1">Uncharacterized protein</fullName>
    </submittedName>
</protein>
<dbReference type="EMBL" id="LR746276">
    <property type="protein sequence ID" value="CAA7407254.1"/>
    <property type="molecule type" value="Genomic_DNA"/>
</dbReference>
<dbReference type="AlphaFoldDB" id="A0A7I8LD70"/>
<sequence>MALSPPIFPFFSLRNRAIFGMALQIVGPAGSVSFL</sequence>
<gene>
    <name evidence="1" type="ORF">SI8410_13017932</name>
</gene>